<reference evidence="3 4" key="1">
    <citation type="journal article" date="2013" name="Curr. Biol.">
        <title>The Genome of the Foraminiferan Reticulomyxa filosa.</title>
        <authorList>
            <person name="Glockner G."/>
            <person name="Hulsmann N."/>
            <person name="Schleicher M."/>
            <person name="Noegel A.A."/>
            <person name="Eichinger L."/>
            <person name="Gallinger C."/>
            <person name="Pawlowski J."/>
            <person name="Sierra R."/>
            <person name="Euteneuer U."/>
            <person name="Pillet L."/>
            <person name="Moustafa A."/>
            <person name="Platzer M."/>
            <person name="Groth M."/>
            <person name="Szafranski K."/>
            <person name="Schliwa M."/>
        </authorList>
    </citation>
    <scope>NUCLEOTIDE SEQUENCE [LARGE SCALE GENOMIC DNA]</scope>
</reference>
<dbReference type="GO" id="GO:0016597">
    <property type="term" value="F:amino acid binding"/>
    <property type="evidence" value="ECO:0007669"/>
    <property type="project" value="InterPro"/>
</dbReference>
<evidence type="ECO:0000259" key="2">
    <source>
        <dbReference type="Pfam" id="PF00185"/>
    </source>
</evidence>
<proteinExistence type="predicted"/>
<dbReference type="EMBL" id="ASPP01045417">
    <property type="protein sequence ID" value="ETN98916.1"/>
    <property type="molecule type" value="Genomic_DNA"/>
</dbReference>
<sequence length="199" mass="23631">MDLWLELVQPRCKTRTMKKKRKKKHMNKNFKNVGSTRMEKPNIVQQTKLLLLHKFRRVLEEKKKEFLKRIDDMTVTFIGDLKYGMMVHSLVQTLFKFRNVKKSKLIGDEGVKKHNNIIVDSEEITQTILQNTDVMYVTRIQKERFSNSSLYEKFKGKYFIDNSLPNKCKSAMILVHPSARVGEITTECDDNHRAKYFQR</sequence>
<dbReference type="GO" id="GO:0006520">
    <property type="term" value="P:amino acid metabolic process"/>
    <property type="evidence" value="ECO:0007669"/>
    <property type="project" value="InterPro"/>
</dbReference>
<dbReference type="InterPro" id="IPR036901">
    <property type="entry name" value="Asp/Orn_carbamoylTrfase_sf"/>
</dbReference>
<protein>
    <submittedName>
        <fullName evidence="3">Aspartate transcarbamylase</fullName>
    </submittedName>
</protein>
<dbReference type="Pfam" id="PF00185">
    <property type="entry name" value="OTCace"/>
    <property type="match status" value="1"/>
</dbReference>
<dbReference type="Proteomes" id="UP000023152">
    <property type="component" value="Unassembled WGS sequence"/>
</dbReference>
<keyword evidence="4" id="KW-1185">Reference proteome</keyword>
<dbReference type="GO" id="GO:0016743">
    <property type="term" value="F:carboxyl- or carbamoyltransferase activity"/>
    <property type="evidence" value="ECO:0007669"/>
    <property type="project" value="InterPro"/>
</dbReference>
<dbReference type="AlphaFoldDB" id="X6LCV0"/>
<evidence type="ECO:0000313" key="3">
    <source>
        <dbReference type="EMBL" id="ETN98916.1"/>
    </source>
</evidence>
<dbReference type="SUPFAM" id="SSF53671">
    <property type="entry name" value="Aspartate/ornithine carbamoyltransferase"/>
    <property type="match status" value="1"/>
</dbReference>
<evidence type="ECO:0000256" key="1">
    <source>
        <dbReference type="ARBA" id="ARBA00022679"/>
    </source>
</evidence>
<evidence type="ECO:0000313" key="4">
    <source>
        <dbReference type="Proteomes" id="UP000023152"/>
    </source>
</evidence>
<feature type="domain" description="Aspartate/ornithine carbamoyltransferase Asp/Orn-binding" evidence="2">
    <location>
        <begin position="72"/>
        <end position="198"/>
    </location>
</feature>
<dbReference type="Gene3D" id="3.40.50.1370">
    <property type="entry name" value="Aspartate/ornithine carbamoyltransferase"/>
    <property type="match status" value="1"/>
</dbReference>
<name>X6LCV0_RETFI</name>
<accession>X6LCV0</accession>
<comment type="caution">
    <text evidence="3">The sequence shown here is derived from an EMBL/GenBank/DDBJ whole genome shotgun (WGS) entry which is preliminary data.</text>
</comment>
<gene>
    <name evidence="3" type="ORF">RFI_38570</name>
</gene>
<dbReference type="OrthoDB" id="1924069at2759"/>
<dbReference type="InterPro" id="IPR006131">
    <property type="entry name" value="Asp_carbamoyltransf_Asp/Orn-bd"/>
</dbReference>
<organism evidence="3 4">
    <name type="scientific">Reticulomyxa filosa</name>
    <dbReference type="NCBI Taxonomy" id="46433"/>
    <lineage>
        <taxon>Eukaryota</taxon>
        <taxon>Sar</taxon>
        <taxon>Rhizaria</taxon>
        <taxon>Retaria</taxon>
        <taxon>Foraminifera</taxon>
        <taxon>Monothalamids</taxon>
        <taxon>Reticulomyxidae</taxon>
        <taxon>Reticulomyxa</taxon>
    </lineage>
</organism>
<keyword evidence="1" id="KW-0808">Transferase</keyword>